<dbReference type="AlphaFoldDB" id="E7G3V5"/>
<evidence type="ECO:0000256" key="1">
    <source>
        <dbReference type="ARBA" id="ARBA00022722"/>
    </source>
</evidence>
<gene>
    <name evidence="4" type="ORF">HSUHS5_0639</name>
</gene>
<dbReference type="RefSeq" id="WP_006565171.1">
    <property type="nucleotide sequence ID" value="NZ_ADHO01000111.1"/>
</dbReference>
<dbReference type="Gene3D" id="3.40.600.10">
    <property type="entry name" value="DNA mismatch repair MutH/Restriction endonuclease, type II"/>
    <property type="match status" value="1"/>
</dbReference>
<evidence type="ECO:0000313" key="5">
    <source>
        <dbReference type="Proteomes" id="UP000054093"/>
    </source>
</evidence>
<dbReference type="GO" id="GO:0016787">
    <property type="term" value="F:hydrolase activity"/>
    <property type="evidence" value="ECO:0007669"/>
    <property type="project" value="UniProtKB-KW"/>
</dbReference>
<dbReference type="InterPro" id="IPR011335">
    <property type="entry name" value="Restrct_endonuc-II-like"/>
</dbReference>
<keyword evidence="3" id="KW-0378">Hydrolase</keyword>
<dbReference type="InterPro" id="IPR037057">
    <property type="entry name" value="DNA_rep_MutH/T2_RE_sf"/>
</dbReference>
<keyword evidence="2 4" id="KW-0255">Endonuclease</keyword>
<accession>E7G3V5</accession>
<proteinExistence type="predicted"/>
<dbReference type="GO" id="GO:0003677">
    <property type="term" value="F:DNA binding"/>
    <property type="evidence" value="ECO:0007669"/>
    <property type="project" value="InterPro"/>
</dbReference>
<dbReference type="GO" id="GO:0004519">
    <property type="term" value="F:endonuclease activity"/>
    <property type="evidence" value="ECO:0007669"/>
    <property type="project" value="UniProtKB-KW"/>
</dbReference>
<dbReference type="InterPro" id="IPR015314">
    <property type="entry name" value="Restrct_endonuc_II_EcoRV"/>
</dbReference>
<comment type="caution">
    <text evidence="4">The sequence shown here is derived from an EMBL/GenBank/DDBJ whole genome shotgun (WGS) entry which is preliminary data.</text>
</comment>
<name>E7G3V5_9HELI</name>
<keyword evidence="1" id="KW-0540">Nuclease</keyword>
<evidence type="ECO:0000313" key="4">
    <source>
        <dbReference type="EMBL" id="EFX41937.1"/>
    </source>
</evidence>
<organism evidence="4 5">
    <name type="scientific">Helicobacter suis HS5</name>
    <dbReference type="NCBI Taxonomy" id="710394"/>
    <lineage>
        <taxon>Bacteria</taxon>
        <taxon>Pseudomonadati</taxon>
        <taxon>Campylobacterota</taxon>
        <taxon>Epsilonproteobacteria</taxon>
        <taxon>Campylobacterales</taxon>
        <taxon>Helicobacteraceae</taxon>
        <taxon>Helicobacter</taxon>
    </lineage>
</organism>
<protein>
    <submittedName>
        <fullName evidence="4">Type II restriction endonuclease</fullName>
    </submittedName>
</protein>
<evidence type="ECO:0000256" key="2">
    <source>
        <dbReference type="ARBA" id="ARBA00022759"/>
    </source>
</evidence>
<evidence type="ECO:0000256" key="3">
    <source>
        <dbReference type="ARBA" id="ARBA00022801"/>
    </source>
</evidence>
<dbReference type="Proteomes" id="UP000054093">
    <property type="component" value="Unassembled WGS sequence"/>
</dbReference>
<dbReference type="EMBL" id="ADHO01000111">
    <property type="protein sequence ID" value="EFX41937.1"/>
    <property type="molecule type" value="Genomic_DNA"/>
</dbReference>
<sequence>MENLKWQICQPDHQWKIKGFIDNEKQLFSISNDTKVVSKILEIHMFPYILEFAKNCGFEVILPSHQNYYPDLSFVSKINPEIKYAIDLKTTYRNEKNPNFCNGFTLGSHGEYFRNRESCKNIQFPYKSYSGHFCLGIIYDRVKVNELERYSLQDLQHIPSVIKNLTLFFAEKYKIASDTSGSGNTANIGSIKVIENILHERGIFAEWGEEIFDDYWMNYGRITKKEFPL</sequence>
<reference evidence="4 5" key="1">
    <citation type="journal article" date="2011" name="Vet. Res.">
        <title>Genome sequence of Helicobacter suis supports its role in gastric pathology.</title>
        <authorList>
            <person name="Vermoote M."/>
            <person name="Vandekerckhove T.T."/>
            <person name="Flahou B."/>
            <person name="Pasmans F."/>
            <person name="Smet A."/>
            <person name="De Groote D."/>
            <person name="Van Criekinge W."/>
            <person name="Ducatelle R."/>
            <person name="Haesebrouck F."/>
        </authorList>
    </citation>
    <scope>NUCLEOTIDE SEQUENCE [LARGE SCALE GENOMIC DNA]</scope>
    <source>
        <strain evidence="4 5">HS5</strain>
    </source>
</reference>
<dbReference type="Pfam" id="PF09233">
    <property type="entry name" value="Endonuc-EcoRV"/>
    <property type="match status" value="1"/>
</dbReference>
<dbReference type="SUPFAM" id="SSF52980">
    <property type="entry name" value="Restriction endonuclease-like"/>
    <property type="match status" value="1"/>
</dbReference>
<dbReference type="CDD" id="cd22323">
    <property type="entry name" value="EcoRV-like"/>
    <property type="match status" value="1"/>
</dbReference>